<sequence length="546" mass="57139">MDVSPNKGAGLSFRLDRAAAALFASVVPDPQAEPVDEPWLHAHLADEGYDKLRYLPMAITGLLAQYNSGNAVEALKIAEVVDAELSITISGDGMFAVLNIVPAQGGKAVSKADVLDQLTEKGVTEGILLDDINRAIAAGAAQNVVIARAKPAVHGADGRLESLLPAARSRVPRLTETGQTDFRDLGDILTVSPGQPLMRRVPATAGMEGITVLGTPIPAVAGKEVMFASKLAGAVIDPADPNRLLAEIAGQPVVVAGGMIVEPVYTVPAVNMASGNVSFDGSVVVRGDVAAGMTIKATGDIEIGGTADPCMLEAGGNIVVKGGALGGVGRKEHTDSLIRCGGSFTAGYAQQARVEAGDSIFIDDMAMQCELAAGNHIRVGNKRRGHIIGGQALATLSITGKVLGSPNRIATAFEVGVSPAMNRRMQELAHERDAHEKQLLDISKLLVFADRNPSRVDPKMVERACATAKNLSAEIEALRDEEQRLNDLVMLSQQARVIAEQAMYEGVTVLMGTHRYRLARDQGPAQIGLVGGTLDLLPPEAPPAAR</sequence>
<dbReference type="Pfam" id="PF20250">
    <property type="entry name" value="FapA_N"/>
    <property type="match status" value="1"/>
</dbReference>
<name>A0ABR9B8E7_9RHOO</name>
<dbReference type="Pfam" id="PF03961">
    <property type="entry name" value="FapA"/>
    <property type="match status" value="1"/>
</dbReference>
<dbReference type="InterPro" id="IPR046865">
    <property type="entry name" value="FapA_b_solenoid"/>
</dbReference>
<protein>
    <submittedName>
        <fullName evidence="3">DUF342 domain-containing protein</fullName>
    </submittedName>
</protein>
<dbReference type="EMBL" id="JACYTO010000001">
    <property type="protein sequence ID" value="MBD8502630.1"/>
    <property type="molecule type" value="Genomic_DNA"/>
</dbReference>
<accession>A0ABR9B8E7</accession>
<gene>
    <name evidence="3" type="ORF">IFO67_07005</name>
</gene>
<evidence type="ECO:0000256" key="1">
    <source>
        <dbReference type="SAM" id="Coils"/>
    </source>
</evidence>
<dbReference type="PANTHER" id="PTHR38032">
    <property type="entry name" value="POLYMERASE-RELATED"/>
    <property type="match status" value="1"/>
</dbReference>
<evidence type="ECO:0000313" key="3">
    <source>
        <dbReference type="EMBL" id="MBD8502630.1"/>
    </source>
</evidence>
<evidence type="ECO:0000259" key="2">
    <source>
        <dbReference type="Pfam" id="PF20250"/>
    </source>
</evidence>
<dbReference type="PANTHER" id="PTHR38032:SF1">
    <property type="entry name" value="RNA-BINDING PROTEIN KHPB N-TERMINAL DOMAIN-CONTAINING PROTEIN"/>
    <property type="match status" value="1"/>
</dbReference>
<feature type="domain" description="Flagellar Assembly Protein A N-terminal region" evidence="2">
    <location>
        <begin position="86"/>
        <end position="255"/>
    </location>
</feature>
<feature type="coiled-coil region" evidence="1">
    <location>
        <begin position="461"/>
        <end position="488"/>
    </location>
</feature>
<dbReference type="InterPro" id="IPR046866">
    <property type="entry name" value="FapA_N"/>
</dbReference>
<dbReference type="Proteomes" id="UP000603602">
    <property type="component" value="Unassembled WGS sequence"/>
</dbReference>
<evidence type="ECO:0000313" key="4">
    <source>
        <dbReference type="Proteomes" id="UP000603602"/>
    </source>
</evidence>
<reference evidence="4" key="1">
    <citation type="submission" date="2023-07" db="EMBL/GenBank/DDBJ databases">
        <title>Thauera sp. CAU 1555 isolated from sand of Yaerae Beach.</title>
        <authorList>
            <person name="Kim W."/>
        </authorList>
    </citation>
    <scope>NUCLEOTIDE SEQUENCE [LARGE SCALE GENOMIC DNA]</scope>
    <source>
        <strain evidence="4">CAU 1555</strain>
    </source>
</reference>
<dbReference type="RefSeq" id="WP_187717398.1">
    <property type="nucleotide sequence ID" value="NZ_JACTAH010000001.1"/>
</dbReference>
<organism evidence="3 4">
    <name type="scientific">Thauera sedimentorum</name>
    <dbReference type="NCBI Taxonomy" id="2767595"/>
    <lineage>
        <taxon>Bacteria</taxon>
        <taxon>Pseudomonadati</taxon>
        <taxon>Pseudomonadota</taxon>
        <taxon>Betaproteobacteria</taxon>
        <taxon>Rhodocyclales</taxon>
        <taxon>Zoogloeaceae</taxon>
        <taxon>Thauera</taxon>
    </lineage>
</organism>
<proteinExistence type="predicted"/>
<keyword evidence="4" id="KW-1185">Reference proteome</keyword>
<keyword evidence="1" id="KW-0175">Coiled coil</keyword>
<comment type="caution">
    <text evidence="3">The sequence shown here is derived from an EMBL/GenBank/DDBJ whole genome shotgun (WGS) entry which is preliminary data.</text>
</comment>
<dbReference type="InterPro" id="IPR005646">
    <property type="entry name" value="FapA"/>
</dbReference>